<dbReference type="Gene3D" id="1.10.10.10">
    <property type="entry name" value="Winged helix-like DNA-binding domain superfamily/Winged helix DNA-binding domain"/>
    <property type="match status" value="1"/>
</dbReference>
<dbReference type="Proteomes" id="UP000186246">
    <property type="component" value="Unassembled WGS sequence"/>
</dbReference>
<evidence type="ECO:0000313" key="3">
    <source>
        <dbReference type="EMBL" id="SIT10277.1"/>
    </source>
</evidence>
<dbReference type="RefSeq" id="WP_076452906.1">
    <property type="nucleotide sequence ID" value="NZ_FTOJ01000017.1"/>
</dbReference>
<dbReference type="Pfam" id="PF08279">
    <property type="entry name" value="HTH_11"/>
    <property type="match status" value="1"/>
</dbReference>
<name>A0A1N7PID5_9FLAO</name>
<sequence>MKNYTTKEIAELFGVSERTIQRHIATLIQNIDLPVEIK</sequence>
<reference evidence="4" key="2">
    <citation type="submission" date="2017-01" db="EMBL/GenBank/DDBJ databases">
        <authorList>
            <person name="Varghese N."/>
            <person name="Submissions S."/>
        </authorList>
    </citation>
    <scope>NUCLEOTIDE SEQUENCE [LARGE SCALE GENOMIC DNA]</scope>
    <source>
        <strain evidence="4">DSM 21068</strain>
    </source>
</reference>
<accession>A0A1N7PID5</accession>
<dbReference type="AlphaFoldDB" id="A0A1N7PID5"/>
<evidence type="ECO:0000259" key="1">
    <source>
        <dbReference type="Pfam" id="PF08279"/>
    </source>
</evidence>
<dbReference type="EMBL" id="MUGO01000005">
    <property type="protein sequence ID" value="PQA95522.1"/>
    <property type="molecule type" value="Genomic_DNA"/>
</dbReference>
<gene>
    <name evidence="2" type="ORF">B0A70_05855</name>
    <name evidence="3" type="ORF">SAMN05421796_1175</name>
</gene>
<dbReference type="OrthoDB" id="1367718at2"/>
<reference evidence="3" key="3">
    <citation type="submission" date="2017-01" db="EMBL/GenBank/DDBJ databases">
        <authorList>
            <person name="Mah S.A."/>
            <person name="Swanson W.J."/>
            <person name="Moy G.W."/>
            <person name="Vacquier V.D."/>
        </authorList>
    </citation>
    <scope>NUCLEOTIDE SEQUENCE [LARGE SCALE GENOMIC DNA]</scope>
    <source>
        <strain evidence="3">DSM 21068</strain>
    </source>
</reference>
<evidence type="ECO:0000313" key="2">
    <source>
        <dbReference type="EMBL" id="PQA95522.1"/>
    </source>
</evidence>
<evidence type="ECO:0000313" key="5">
    <source>
        <dbReference type="Proteomes" id="UP000238314"/>
    </source>
</evidence>
<protein>
    <submittedName>
        <fullName evidence="3">HTH domain-containing protein</fullName>
    </submittedName>
</protein>
<reference evidence="2 5" key="1">
    <citation type="submission" date="2016-11" db="EMBL/GenBank/DDBJ databases">
        <title>Whole genomes of Flavobacteriaceae.</title>
        <authorList>
            <person name="Stine C."/>
            <person name="Li C."/>
            <person name="Tadesse D."/>
        </authorList>
    </citation>
    <scope>NUCLEOTIDE SEQUENCE [LARGE SCALE GENOMIC DNA]</scope>
    <source>
        <strain evidence="2 5">DSM 21068</strain>
    </source>
</reference>
<dbReference type="InterPro" id="IPR013196">
    <property type="entry name" value="HTH_11"/>
</dbReference>
<proteinExistence type="predicted"/>
<keyword evidence="5" id="KW-1185">Reference proteome</keyword>
<dbReference type="InterPro" id="IPR036388">
    <property type="entry name" value="WH-like_DNA-bd_sf"/>
</dbReference>
<evidence type="ECO:0000313" key="4">
    <source>
        <dbReference type="Proteomes" id="UP000186246"/>
    </source>
</evidence>
<organism evidence="3 4">
    <name type="scientific">Chryseobacterium piscicola</name>
    <dbReference type="NCBI Taxonomy" id="551459"/>
    <lineage>
        <taxon>Bacteria</taxon>
        <taxon>Pseudomonadati</taxon>
        <taxon>Bacteroidota</taxon>
        <taxon>Flavobacteriia</taxon>
        <taxon>Flavobacteriales</taxon>
        <taxon>Weeksellaceae</taxon>
        <taxon>Chryseobacterium group</taxon>
        <taxon>Chryseobacterium</taxon>
    </lineage>
</organism>
<feature type="domain" description="Helix-turn-helix type 11" evidence="1">
    <location>
        <begin position="4"/>
        <end position="35"/>
    </location>
</feature>
<dbReference type="Proteomes" id="UP000238314">
    <property type="component" value="Unassembled WGS sequence"/>
</dbReference>
<dbReference type="EMBL" id="FTOJ01000017">
    <property type="protein sequence ID" value="SIT10277.1"/>
    <property type="molecule type" value="Genomic_DNA"/>
</dbReference>